<dbReference type="GO" id="GO:0017025">
    <property type="term" value="F:TBP-class protein binding"/>
    <property type="evidence" value="ECO:0007669"/>
    <property type="project" value="TreeGrafter"/>
</dbReference>
<dbReference type="PANTHER" id="PTHR12264:SF21">
    <property type="entry name" value="TRANSCRIPTION INITIATION FACTOR TFIID SUBUNIT 12"/>
    <property type="match status" value="1"/>
</dbReference>
<dbReference type="InterPro" id="IPR003228">
    <property type="entry name" value="TFIID_TAF12_dom"/>
</dbReference>
<feature type="domain" description="Transcription initiation factor TFIID subunit 12" evidence="7">
    <location>
        <begin position="50"/>
        <end position="115"/>
    </location>
</feature>
<dbReference type="PANTHER" id="PTHR12264">
    <property type="entry name" value="TRANSCRIPTION INITIATION FACTOR TFIID SUBUNIT 12"/>
    <property type="match status" value="1"/>
</dbReference>
<dbReference type="GO" id="GO:0051123">
    <property type="term" value="P:RNA polymerase II preinitiation complex assembly"/>
    <property type="evidence" value="ECO:0007669"/>
    <property type="project" value="TreeGrafter"/>
</dbReference>
<proteinExistence type="inferred from homology"/>
<dbReference type="SUPFAM" id="SSF47113">
    <property type="entry name" value="Histone-fold"/>
    <property type="match status" value="1"/>
</dbReference>
<dbReference type="AlphaFoldDB" id="A0A7S0SVC0"/>
<evidence type="ECO:0000256" key="1">
    <source>
        <dbReference type="ARBA" id="ARBA00004123"/>
    </source>
</evidence>
<dbReference type="InterPro" id="IPR037794">
    <property type="entry name" value="TAF12"/>
</dbReference>
<evidence type="ECO:0000256" key="2">
    <source>
        <dbReference type="ARBA" id="ARBA00007530"/>
    </source>
</evidence>
<feature type="region of interest" description="Disordered" evidence="6">
    <location>
        <begin position="1"/>
        <end position="41"/>
    </location>
</feature>
<evidence type="ECO:0000313" key="8">
    <source>
        <dbReference type="EMBL" id="CAD8716369.1"/>
    </source>
</evidence>
<sequence length="162" mass="17404">MNAAASDPNVGPVDTSGGFGNRKRALADGAERPAGLGRPAGDIVRALPRHSLKELLKQVAPGEVVDPAVEDFLLDVADDFVDSVTMFACKLAVHRKSEALETKDIVVHLERAWDMVLPGLESNELQEYKEPAQARAHKRRMVEVRRAITSSGGTAEGAPTPQ</sequence>
<protein>
    <recommendedName>
        <fullName evidence="7">Transcription initiation factor TFIID subunit 12 domain-containing protein</fullName>
    </recommendedName>
</protein>
<dbReference type="CDD" id="cd07981">
    <property type="entry name" value="HFD_TAF12"/>
    <property type="match status" value="1"/>
</dbReference>
<organism evidence="8">
    <name type="scientific">Mantoniella antarctica</name>
    <dbReference type="NCBI Taxonomy" id="81844"/>
    <lineage>
        <taxon>Eukaryota</taxon>
        <taxon>Viridiplantae</taxon>
        <taxon>Chlorophyta</taxon>
        <taxon>Mamiellophyceae</taxon>
        <taxon>Mamiellales</taxon>
        <taxon>Mamiellaceae</taxon>
        <taxon>Mantoniella</taxon>
    </lineage>
</organism>
<keyword evidence="3" id="KW-0805">Transcription regulation</keyword>
<evidence type="ECO:0000259" key="7">
    <source>
        <dbReference type="Pfam" id="PF03847"/>
    </source>
</evidence>
<dbReference type="GO" id="GO:0000124">
    <property type="term" value="C:SAGA complex"/>
    <property type="evidence" value="ECO:0007669"/>
    <property type="project" value="InterPro"/>
</dbReference>
<comment type="similarity">
    <text evidence="2">Belongs to the TAF12 family.</text>
</comment>
<reference evidence="8" key="1">
    <citation type="submission" date="2021-01" db="EMBL/GenBank/DDBJ databases">
        <authorList>
            <person name="Corre E."/>
            <person name="Pelletier E."/>
            <person name="Niang G."/>
            <person name="Scheremetjew M."/>
            <person name="Finn R."/>
            <person name="Kale V."/>
            <person name="Holt S."/>
            <person name="Cochrane G."/>
            <person name="Meng A."/>
            <person name="Brown T."/>
            <person name="Cohen L."/>
        </authorList>
    </citation>
    <scope>NUCLEOTIDE SEQUENCE</scope>
    <source>
        <strain evidence="8">SL-175</strain>
    </source>
</reference>
<dbReference type="GO" id="GO:0003677">
    <property type="term" value="F:DNA binding"/>
    <property type="evidence" value="ECO:0007669"/>
    <property type="project" value="TreeGrafter"/>
</dbReference>
<dbReference type="GO" id="GO:0005669">
    <property type="term" value="C:transcription factor TFIID complex"/>
    <property type="evidence" value="ECO:0007669"/>
    <property type="project" value="InterPro"/>
</dbReference>
<dbReference type="GO" id="GO:0046982">
    <property type="term" value="F:protein heterodimerization activity"/>
    <property type="evidence" value="ECO:0007669"/>
    <property type="project" value="InterPro"/>
</dbReference>
<dbReference type="Pfam" id="PF03847">
    <property type="entry name" value="TFIID_20kDa"/>
    <property type="match status" value="1"/>
</dbReference>
<evidence type="ECO:0000256" key="6">
    <source>
        <dbReference type="SAM" id="MobiDB-lite"/>
    </source>
</evidence>
<keyword evidence="4" id="KW-0804">Transcription</keyword>
<keyword evidence="5" id="KW-0539">Nucleus</keyword>
<dbReference type="EMBL" id="HBFC01028900">
    <property type="protein sequence ID" value="CAD8716369.1"/>
    <property type="molecule type" value="Transcribed_RNA"/>
</dbReference>
<dbReference type="Gene3D" id="1.10.20.10">
    <property type="entry name" value="Histone, subunit A"/>
    <property type="match status" value="1"/>
</dbReference>
<comment type="subcellular location">
    <subcellularLocation>
        <location evidence="1">Nucleus</location>
    </subcellularLocation>
</comment>
<name>A0A7S0SVC0_9CHLO</name>
<evidence type="ECO:0000256" key="3">
    <source>
        <dbReference type="ARBA" id="ARBA00023015"/>
    </source>
</evidence>
<dbReference type="InterPro" id="IPR009072">
    <property type="entry name" value="Histone-fold"/>
</dbReference>
<gene>
    <name evidence="8" type="ORF">MANT1106_LOCUS17248</name>
</gene>
<evidence type="ECO:0000256" key="5">
    <source>
        <dbReference type="ARBA" id="ARBA00023242"/>
    </source>
</evidence>
<accession>A0A7S0SVC0</accession>
<evidence type="ECO:0000256" key="4">
    <source>
        <dbReference type="ARBA" id="ARBA00023163"/>
    </source>
</evidence>